<dbReference type="SUPFAM" id="SSF56235">
    <property type="entry name" value="N-terminal nucleophile aminohydrolases (Ntn hydrolases)"/>
    <property type="match status" value="1"/>
</dbReference>
<organism evidence="6 7">
    <name type="scientific">Alkalicoccus urumqiensis</name>
    <name type="common">Bacillus urumqiensis</name>
    <dbReference type="NCBI Taxonomy" id="1548213"/>
    <lineage>
        <taxon>Bacteria</taxon>
        <taxon>Bacillati</taxon>
        <taxon>Bacillota</taxon>
        <taxon>Bacilli</taxon>
        <taxon>Bacillales</taxon>
        <taxon>Bacillaceae</taxon>
        <taxon>Alkalicoccus</taxon>
    </lineage>
</organism>
<dbReference type="Gene3D" id="3.40.50.620">
    <property type="entry name" value="HUPs"/>
    <property type="match status" value="1"/>
</dbReference>
<proteinExistence type="predicted"/>
<comment type="catalytic activity">
    <reaction evidence="4">
        <text>L-aspartate + L-glutamine + ATP + H2O = L-asparagine + L-glutamate + AMP + diphosphate + H(+)</text>
        <dbReference type="Rhea" id="RHEA:12228"/>
        <dbReference type="ChEBI" id="CHEBI:15377"/>
        <dbReference type="ChEBI" id="CHEBI:15378"/>
        <dbReference type="ChEBI" id="CHEBI:29985"/>
        <dbReference type="ChEBI" id="CHEBI:29991"/>
        <dbReference type="ChEBI" id="CHEBI:30616"/>
        <dbReference type="ChEBI" id="CHEBI:33019"/>
        <dbReference type="ChEBI" id="CHEBI:58048"/>
        <dbReference type="ChEBI" id="CHEBI:58359"/>
        <dbReference type="ChEBI" id="CHEBI:456215"/>
        <dbReference type="EC" id="6.3.5.4"/>
    </reaction>
</comment>
<evidence type="ECO:0000313" key="6">
    <source>
        <dbReference type="EMBL" id="PRO65846.1"/>
    </source>
</evidence>
<dbReference type="Proteomes" id="UP000243650">
    <property type="component" value="Unassembled WGS sequence"/>
</dbReference>
<reference evidence="6 7" key="1">
    <citation type="submission" date="2018-03" db="EMBL/GenBank/DDBJ databases">
        <title>Bacillus urumqiensis sp. nov., a moderately haloalkaliphilic bacterium isolated from a salt lake.</title>
        <authorList>
            <person name="Zhao B."/>
            <person name="Liao Z."/>
        </authorList>
    </citation>
    <scope>NUCLEOTIDE SEQUENCE [LARGE SCALE GENOMIC DNA]</scope>
    <source>
        <strain evidence="6 7">BZ-SZ-XJ18</strain>
    </source>
</reference>
<dbReference type="InterPro" id="IPR014729">
    <property type="entry name" value="Rossmann-like_a/b/a_fold"/>
</dbReference>
<sequence length="597" mass="69381">MSDFIYSNTYIDEEQIKLSFQEIYGNDHNLIHLFNGSWGSFAFLSNHYEGFDYYETDDQITAMLGGPLLDFAGLTDLSISENEKTKAISLRYSQENMSWDNDLNGPFQFIYINKRSGEITVVTDMMSFIPAYEYSDDKCLMISSHLSLIKACKPELILDQTSVGDFVLHSIVTYPYTMYKGVYQLQPASVHQYHCEAGKQHKEPYWVPYESNAYKSLNEAAQDLKNSLDDYVKNVIADHKQVAQFISGGEDSRSISSIIRQFTRSRSFIFLDQMNREGRVAKKAAEAYGIEFNLVQRDKLHYLNILEEGSQLVGHGAQYTHAHSLGLHNKCGLSKYPAVFGGLFSDALLKGARIKKVRGIGRFPFLPQIKDKMYNPEKVKNTSALKKEIIGKIEERRKEHLSYIKEFRKESASEWFELWPSSMNLNIVNIHVNRRLFQSYEPFMSNDVVKISALVPQKWKKNRKLFHRAMQPHLKKTKWLKHGDGRLPYFPWYVNSFVQFFFWSIDLIGRKTKVSKIHPGPWGDSNNIKISEEYQEKIQSNNELYKSINQSFTFKLLNELFTGNNLRLDNQLNLLQTLHLIKLESNRNFYRDEKVES</sequence>
<evidence type="ECO:0000256" key="3">
    <source>
        <dbReference type="ARBA" id="ARBA00022888"/>
    </source>
</evidence>
<feature type="domain" description="Asparagine synthetase" evidence="5">
    <location>
        <begin position="224"/>
        <end position="469"/>
    </location>
</feature>
<evidence type="ECO:0000256" key="2">
    <source>
        <dbReference type="ARBA" id="ARBA00012737"/>
    </source>
</evidence>
<dbReference type="GO" id="GO:0006529">
    <property type="term" value="P:asparagine biosynthetic process"/>
    <property type="evidence" value="ECO:0007669"/>
    <property type="project" value="UniProtKB-KW"/>
</dbReference>
<comment type="caution">
    <text evidence="6">The sequence shown here is derived from an EMBL/GenBank/DDBJ whole genome shotgun (WGS) entry which is preliminary data.</text>
</comment>
<dbReference type="PANTHER" id="PTHR43284">
    <property type="entry name" value="ASPARAGINE SYNTHETASE (GLUTAMINE-HYDROLYZING)"/>
    <property type="match status" value="1"/>
</dbReference>
<gene>
    <name evidence="6" type="ORF">C6I21_08085</name>
</gene>
<evidence type="ECO:0000259" key="5">
    <source>
        <dbReference type="Pfam" id="PF00733"/>
    </source>
</evidence>
<dbReference type="InterPro" id="IPR001962">
    <property type="entry name" value="Asn_synthase"/>
</dbReference>
<keyword evidence="3" id="KW-0061">Asparagine biosynthesis</keyword>
<dbReference type="AlphaFoldDB" id="A0A2P6MHT7"/>
<dbReference type="SUPFAM" id="SSF52402">
    <property type="entry name" value="Adenine nucleotide alpha hydrolases-like"/>
    <property type="match status" value="1"/>
</dbReference>
<comment type="pathway">
    <text evidence="1">Amino-acid biosynthesis; L-asparagine biosynthesis; L-asparagine from L-aspartate (L-Gln route): step 1/1.</text>
</comment>
<accession>A0A2P6MHT7</accession>
<dbReference type="PANTHER" id="PTHR43284:SF1">
    <property type="entry name" value="ASPARAGINE SYNTHETASE"/>
    <property type="match status" value="1"/>
</dbReference>
<dbReference type="Gene3D" id="3.60.20.10">
    <property type="entry name" value="Glutamine Phosphoribosylpyrophosphate, subunit 1, domain 1"/>
    <property type="match status" value="1"/>
</dbReference>
<evidence type="ECO:0000256" key="1">
    <source>
        <dbReference type="ARBA" id="ARBA00005187"/>
    </source>
</evidence>
<keyword evidence="7" id="KW-1185">Reference proteome</keyword>
<dbReference type="InterPro" id="IPR029055">
    <property type="entry name" value="Ntn_hydrolases_N"/>
</dbReference>
<evidence type="ECO:0000256" key="4">
    <source>
        <dbReference type="ARBA" id="ARBA00048741"/>
    </source>
</evidence>
<name>A0A2P6MHT7_ALKUR</name>
<dbReference type="InterPro" id="IPR051786">
    <property type="entry name" value="ASN_synthetase/amidase"/>
</dbReference>
<dbReference type="EMBL" id="PVNS01000006">
    <property type="protein sequence ID" value="PRO65846.1"/>
    <property type="molecule type" value="Genomic_DNA"/>
</dbReference>
<evidence type="ECO:0000313" key="7">
    <source>
        <dbReference type="Proteomes" id="UP000243650"/>
    </source>
</evidence>
<dbReference type="EC" id="6.3.5.4" evidence="2"/>
<dbReference type="Pfam" id="PF00733">
    <property type="entry name" value="Asn_synthase"/>
    <property type="match status" value="1"/>
</dbReference>
<keyword evidence="3" id="KW-0028">Amino-acid biosynthesis</keyword>
<protein>
    <recommendedName>
        <fullName evidence="2">asparagine synthase (glutamine-hydrolyzing)</fullName>
        <ecNumber evidence="2">6.3.5.4</ecNumber>
    </recommendedName>
</protein>
<dbReference type="GO" id="GO:0004066">
    <property type="term" value="F:asparagine synthase (glutamine-hydrolyzing) activity"/>
    <property type="evidence" value="ECO:0007669"/>
    <property type="project" value="UniProtKB-EC"/>
</dbReference>